<dbReference type="Pfam" id="PF05915">
    <property type="entry name" value="TMEM_230_134"/>
    <property type="match status" value="1"/>
</dbReference>
<dbReference type="GO" id="GO:0005794">
    <property type="term" value="C:Golgi apparatus"/>
    <property type="evidence" value="ECO:0007669"/>
    <property type="project" value="UniProtKB-SubCell"/>
</dbReference>
<organism evidence="19 20">
    <name type="scientific">Ciona savignyi</name>
    <name type="common">Pacific transparent sea squirt</name>
    <dbReference type="NCBI Taxonomy" id="51511"/>
    <lineage>
        <taxon>Eukaryota</taxon>
        <taxon>Metazoa</taxon>
        <taxon>Chordata</taxon>
        <taxon>Tunicata</taxon>
        <taxon>Ascidiacea</taxon>
        <taxon>Phlebobranchia</taxon>
        <taxon>Cionidae</taxon>
        <taxon>Ciona</taxon>
    </lineage>
</organism>
<dbReference type="PANTHER" id="PTHR15664">
    <property type="entry name" value="C20ORF30 PROTEIN"/>
    <property type="match status" value="1"/>
</dbReference>
<feature type="transmembrane region" description="Helical" evidence="18">
    <location>
        <begin position="40"/>
        <end position="62"/>
    </location>
</feature>
<evidence type="ECO:0000256" key="8">
    <source>
        <dbReference type="ARBA" id="ARBA00007743"/>
    </source>
</evidence>
<evidence type="ECO:0000256" key="7">
    <source>
        <dbReference type="ARBA" id="ARBA00004603"/>
    </source>
</evidence>
<evidence type="ECO:0000313" key="19">
    <source>
        <dbReference type="Ensembl" id="ENSCSAVP00000017993.1"/>
    </source>
</evidence>
<dbReference type="GO" id="GO:0016020">
    <property type="term" value="C:membrane"/>
    <property type="evidence" value="ECO:0007669"/>
    <property type="project" value="UniProtKB-SubCell"/>
</dbReference>
<evidence type="ECO:0000256" key="11">
    <source>
        <dbReference type="ARBA" id="ARBA00022989"/>
    </source>
</evidence>
<keyword evidence="15" id="KW-0968">Cytoplasmic vesicle</keyword>
<dbReference type="AlphaFoldDB" id="H2ZK77"/>
<dbReference type="InParanoid" id="H2ZK77"/>
<dbReference type="GO" id="GO:0005770">
    <property type="term" value="C:late endosome"/>
    <property type="evidence" value="ECO:0007669"/>
    <property type="project" value="UniProtKB-SubCell"/>
</dbReference>
<dbReference type="GO" id="GO:0055037">
    <property type="term" value="C:recycling endosome"/>
    <property type="evidence" value="ECO:0007669"/>
    <property type="project" value="UniProtKB-SubCell"/>
</dbReference>
<keyword evidence="20" id="KW-1185">Reference proteome</keyword>
<evidence type="ECO:0000256" key="3">
    <source>
        <dbReference type="ARBA" id="ARBA00004234"/>
    </source>
</evidence>
<keyword evidence="10" id="KW-0967">Endosome</keyword>
<dbReference type="eggNOG" id="KOG4753">
    <property type="taxonomic scope" value="Eukaryota"/>
</dbReference>
<comment type="function">
    <text evidence="16">Involved in trafficking and recycling of synaptic vesicles.</text>
</comment>
<keyword evidence="13" id="KW-0333">Golgi apparatus</keyword>
<dbReference type="InterPro" id="IPR008590">
    <property type="entry name" value="TMEM_230/134"/>
</dbReference>
<evidence type="ECO:0000256" key="9">
    <source>
        <dbReference type="ARBA" id="ARBA00022692"/>
    </source>
</evidence>
<evidence type="ECO:0000256" key="2">
    <source>
        <dbReference type="ARBA" id="ARBA00004172"/>
    </source>
</evidence>
<evidence type="ECO:0000313" key="20">
    <source>
        <dbReference type="Proteomes" id="UP000007875"/>
    </source>
</evidence>
<protein>
    <recommendedName>
        <fullName evidence="17">Transmembrane protein 230</fullName>
    </recommendedName>
</protein>
<reference evidence="19" key="2">
    <citation type="submission" date="2025-08" db="UniProtKB">
        <authorList>
            <consortium name="Ensembl"/>
        </authorList>
    </citation>
    <scope>IDENTIFICATION</scope>
</reference>
<reference evidence="20" key="1">
    <citation type="submission" date="2003-08" db="EMBL/GenBank/DDBJ databases">
        <authorList>
            <person name="Birren B."/>
            <person name="Nusbaum C."/>
            <person name="Abebe A."/>
            <person name="Abouelleil A."/>
            <person name="Adekoya E."/>
            <person name="Ait-zahra M."/>
            <person name="Allen N."/>
            <person name="Allen T."/>
            <person name="An P."/>
            <person name="Anderson M."/>
            <person name="Anderson S."/>
            <person name="Arachchi H."/>
            <person name="Armbruster J."/>
            <person name="Bachantsang P."/>
            <person name="Baldwin J."/>
            <person name="Barry A."/>
            <person name="Bayul T."/>
            <person name="Blitshsteyn B."/>
            <person name="Bloom T."/>
            <person name="Blye J."/>
            <person name="Boguslavskiy L."/>
            <person name="Borowsky M."/>
            <person name="Boukhgalter B."/>
            <person name="Brunache A."/>
            <person name="Butler J."/>
            <person name="Calixte N."/>
            <person name="Calvo S."/>
            <person name="Camarata J."/>
            <person name="Campo K."/>
            <person name="Chang J."/>
            <person name="Cheshatsang Y."/>
            <person name="Citroen M."/>
            <person name="Collymore A."/>
            <person name="Considine T."/>
            <person name="Cook A."/>
            <person name="Cooke P."/>
            <person name="Corum B."/>
            <person name="Cuomo C."/>
            <person name="David R."/>
            <person name="Dawoe T."/>
            <person name="Degray S."/>
            <person name="Dodge S."/>
            <person name="Dooley K."/>
            <person name="Dorje P."/>
            <person name="Dorjee K."/>
            <person name="Dorris L."/>
            <person name="Duffey N."/>
            <person name="Dupes A."/>
            <person name="Elkins T."/>
            <person name="Engels R."/>
            <person name="Erickson J."/>
            <person name="Farina A."/>
            <person name="Faro S."/>
            <person name="Ferreira P."/>
            <person name="Fischer H."/>
            <person name="Fitzgerald M."/>
            <person name="Foley K."/>
            <person name="Gage D."/>
            <person name="Galagan J."/>
            <person name="Gearin G."/>
            <person name="Gnerre S."/>
            <person name="Gnirke A."/>
            <person name="Goyette A."/>
            <person name="Graham J."/>
            <person name="Grandbois E."/>
            <person name="Gyaltsen K."/>
            <person name="Hafez N."/>
            <person name="Hagopian D."/>
            <person name="Hagos B."/>
            <person name="Hall J."/>
            <person name="Hatcher B."/>
            <person name="Heller A."/>
            <person name="Higgins H."/>
            <person name="Honan T."/>
            <person name="Horn A."/>
            <person name="Houde N."/>
            <person name="Hughes L."/>
            <person name="Hulme W."/>
            <person name="Husby E."/>
            <person name="Iliev I."/>
            <person name="Jaffe D."/>
            <person name="Jones C."/>
            <person name="Kamal M."/>
            <person name="Kamat A."/>
            <person name="Kamvysselis M."/>
            <person name="Karlsson E."/>
            <person name="Kells C."/>
            <person name="Kieu A."/>
            <person name="Kisner P."/>
            <person name="Kodira C."/>
            <person name="Kulbokas E."/>
            <person name="Labutti K."/>
            <person name="Lama D."/>
            <person name="Landers T."/>
            <person name="Leger J."/>
            <person name="Levine S."/>
            <person name="Lewis D."/>
            <person name="Lewis T."/>
            <person name="Lindblad-toh K."/>
            <person name="Liu X."/>
            <person name="Lokyitsang T."/>
            <person name="Lokyitsang Y."/>
            <person name="Lucien O."/>
            <person name="Lui A."/>
            <person name="Ma L.J."/>
            <person name="Mabbitt R."/>
            <person name="Macdonald J."/>
            <person name="Maclean C."/>
            <person name="Major J."/>
            <person name="Manning J."/>
            <person name="Marabella R."/>
            <person name="Maru K."/>
            <person name="Matthews C."/>
            <person name="Mauceli E."/>
            <person name="Mccarthy M."/>
            <person name="Mcdonough S."/>
            <person name="Mcghee T."/>
            <person name="Meldrim J."/>
            <person name="Meneus L."/>
            <person name="Mesirov J."/>
            <person name="Mihalev A."/>
            <person name="Mihova T."/>
            <person name="Mikkelsen T."/>
            <person name="Mlenga V."/>
            <person name="Moru K."/>
            <person name="Mozes J."/>
            <person name="Mulrain L."/>
            <person name="Munson G."/>
            <person name="Naylor J."/>
            <person name="Newes C."/>
            <person name="Nguyen C."/>
            <person name="Nguyen N."/>
            <person name="Nguyen T."/>
            <person name="Nicol R."/>
            <person name="Nielsen C."/>
            <person name="Nizzari M."/>
            <person name="Norbu C."/>
            <person name="Norbu N."/>
            <person name="O'donnell P."/>
            <person name="Okoawo O."/>
            <person name="O'leary S."/>
            <person name="Omotosho B."/>
            <person name="O'neill K."/>
            <person name="Osman S."/>
            <person name="Parker S."/>
            <person name="Perrin D."/>
            <person name="Phunkhang P."/>
            <person name="Piqani B."/>
            <person name="Purcell S."/>
            <person name="Rachupka T."/>
            <person name="Ramasamy U."/>
            <person name="Rameau R."/>
            <person name="Ray V."/>
            <person name="Raymond C."/>
            <person name="Retta R."/>
            <person name="Richardson S."/>
            <person name="Rise C."/>
            <person name="Rodriguez J."/>
            <person name="Rogers J."/>
            <person name="Rogov P."/>
            <person name="Rutman M."/>
            <person name="Schupbach R."/>
            <person name="Seaman C."/>
            <person name="Settipalli S."/>
            <person name="Sharpe T."/>
            <person name="Sheridan J."/>
            <person name="Sherpa N."/>
            <person name="Shi J."/>
            <person name="Smirnov S."/>
            <person name="Smith C."/>
            <person name="Sougnez C."/>
            <person name="Spencer B."/>
            <person name="Stalker J."/>
            <person name="Stange-thomann N."/>
            <person name="Stavropoulos S."/>
            <person name="Stetson K."/>
            <person name="Stone C."/>
            <person name="Stone S."/>
            <person name="Stubbs M."/>
            <person name="Talamas J."/>
            <person name="Tchuinga P."/>
            <person name="Tenzing P."/>
            <person name="Tesfaye S."/>
            <person name="Theodore J."/>
            <person name="Thoulutsang Y."/>
            <person name="Topham K."/>
            <person name="Towey S."/>
            <person name="Tsamla T."/>
            <person name="Tsomo N."/>
            <person name="Vallee D."/>
            <person name="Vassiliev H."/>
            <person name="Venkataraman V."/>
            <person name="Vinson J."/>
            <person name="Vo A."/>
            <person name="Wade C."/>
            <person name="Wang S."/>
            <person name="Wangchuk T."/>
            <person name="Wangdi T."/>
            <person name="Whittaker C."/>
            <person name="Wilkinson J."/>
            <person name="Wu Y."/>
            <person name="Wyman D."/>
            <person name="Yadav S."/>
            <person name="Yang S."/>
            <person name="Yang X."/>
            <person name="Yeager S."/>
            <person name="Yee E."/>
            <person name="Young G."/>
            <person name="Zainoun J."/>
            <person name="Zembeck L."/>
            <person name="Zimmer A."/>
            <person name="Zody M."/>
            <person name="Lander E."/>
        </authorList>
    </citation>
    <scope>NUCLEOTIDE SEQUENCE [LARGE SCALE GENOMIC DNA]</scope>
</reference>
<evidence type="ECO:0000256" key="1">
    <source>
        <dbReference type="ARBA" id="ARBA00004141"/>
    </source>
</evidence>
<keyword evidence="9 18" id="KW-0812">Transmembrane</keyword>
<evidence type="ECO:0000256" key="16">
    <source>
        <dbReference type="ARBA" id="ARBA00024003"/>
    </source>
</evidence>
<proteinExistence type="inferred from homology"/>
<evidence type="ECO:0000256" key="5">
    <source>
        <dbReference type="ARBA" id="ARBA00004419"/>
    </source>
</evidence>
<evidence type="ECO:0000256" key="10">
    <source>
        <dbReference type="ARBA" id="ARBA00022753"/>
    </source>
</evidence>
<dbReference type="InterPro" id="IPR044234">
    <property type="entry name" value="TMEM230"/>
</dbReference>
<dbReference type="HOGENOM" id="CLU_126638_1_0_1"/>
<dbReference type="GeneTree" id="ENSGT00390000008694"/>
<dbReference type="GO" id="GO:0005769">
    <property type="term" value="C:early endosome"/>
    <property type="evidence" value="ECO:0007669"/>
    <property type="project" value="UniProtKB-SubCell"/>
</dbReference>
<keyword evidence="14 18" id="KW-0472">Membrane</keyword>
<evidence type="ECO:0000256" key="6">
    <source>
        <dbReference type="ARBA" id="ARBA00004601"/>
    </source>
</evidence>
<evidence type="ECO:0000256" key="13">
    <source>
        <dbReference type="ARBA" id="ARBA00023034"/>
    </source>
</evidence>
<accession>H2ZK77</accession>
<dbReference type="PANTHER" id="PTHR15664:SF6">
    <property type="entry name" value="TRANSMEMBRANE PROTEIN 230"/>
    <property type="match status" value="1"/>
</dbReference>
<keyword evidence="11 18" id="KW-1133">Transmembrane helix</keyword>
<dbReference type="GO" id="GO:0008021">
    <property type="term" value="C:synaptic vesicle"/>
    <property type="evidence" value="ECO:0007669"/>
    <property type="project" value="UniProtKB-SubCell"/>
</dbReference>
<evidence type="ECO:0000256" key="4">
    <source>
        <dbReference type="ARBA" id="ARBA00004412"/>
    </source>
</evidence>
<sequence>MSLASVRYQKFKRETGYSGEGEVYTNRQFEKPEPKVPWRAIGTATILFCTGSVLITIGALLLSGVLDSQYSDRTWPVLILGFITFLPGIYQLRIAYCAWRGYAGYSFDDIPDYHD</sequence>
<dbReference type="GO" id="GO:0005776">
    <property type="term" value="C:autophagosome"/>
    <property type="evidence" value="ECO:0007669"/>
    <property type="project" value="UniProtKB-SubCell"/>
</dbReference>
<evidence type="ECO:0000256" key="17">
    <source>
        <dbReference type="ARBA" id="ARBA00024088"/>
    </source>
</evidence>
<reference evidence="19" key="3">
    <citation type="submission" date="2025-09" db="UniProtKB">
        <authorList>
            <consortium name="Ensembl"/>
        </authorList>
    </citation>
    <scope>IDENTIFICATION</scope>
</reference>
<comment type="subcellular location">
    <subcellularLocation>
        <location evidence="5">Cytoplasmic vesicle</location>
        <location evidence="5">Autophagosome</location>
    </subcellularLocation>
    <subcellularLocation>
        <location evidence="3">Cytoplasmic vesicle</location>
        <location evidence="3">Secretory vesicle</location>
        <location evidence="3">Synaptic vesicle</location>
    </subcellularLocation>
    <subcellularLocation>
        <location evidence="4">Early endosome</location>
    </subcellularLocation>
    <subcellularLocation>
        <location evidence="6">Golgi apparatus</location>
        <location evidence="6">trans-Golgi network</location>
    </subcellularLocation>
    <subcellularLocation>
        <location evidence="7">Late endosome</location>
    </subcellularLocation>
    <subcellularLocation>
        <location evidence="1">Membrane</location>
        <topology evidence="1">Multi-pass membrane protein</topology>
    </subcellularLocation>
    <subcellularLocation>
        <location evidence="2">Recycling endosome</location>
    </subcellularLocation>
</comment>
<evidence type="ECO:0000256" key="12">
    <source>
        <dbReference type="ARBA" id="ARBA00023018"/>
    </source>
</evidence>
<dbReference type="STRING" id="51511.ENSCSAVP00000017993"/>
<dbReference type="OMA" id="YHVFIAY"/>
<evidence type="ECO:0000256" key="14">
    <source>
        <dbReference type="ARBA" id="ARBA00023136"/>
    </source>
</evidence>
<dbReference type="Ensembl" id="ENSCSAVT00000018188.1">
    <property type="protein sequence ID" value="ENSCSAVP00000017993.1"/>
    <property type="gene ID" value="ENSCSAVG00000010591.1"/>
</dbReference>
<evidence type="ECO:0000256" key="15">
    <source>
        <dbReference type="ARBA" id="ARBA00023329"/>
    </source>
</evidence>
<dbReference type="Proteomes" id="UP000007875">
    <property type="component" value="Unassembled WGS sequence"/>
</dbReference>
<comment type="similarity">
    <text evidence="8">Belongs to the TMEM134/TMEM230 family.</text>
</comment>
<evidence type="ECO:0000256" key="18">
    <source>
        <dbReference type="SAM" id="Phobius"/>
    </source>
</evidence>
<name>H2ZK77_CIOSA</name>
<feature type="transmembrane region" description="Helical" evidence="18">
    <location>
        <begin position="74"/>
        <end position="92"/>
    </location>
</feature>
<keyword evidence="12" id="KW-0770">Synapse</keyword>